<evidence type="ECO:0000313" key="6">
    <source>
        <dbReference type="Proteomes" id="UP000183529"/>
    </source>
</evidence>
<name>A0AAQ1GMJ9_9BURK</name>
<dbReference type="Pfam" id="PF03135">
    <property type="entry name" value="CagE_TrbE_VirB"/>
    <property type="match status" value="1"/>
</dbReference>
<dbReference type="SUPFAM" id="SSF52540">
    <property type="entry name" value="P-loop containing nucleoside triphosphate hydrolases"/>
    <property type="match status" value="1"/>
</dbReference>
<dbReference type="PANTHER" id="PTHR30121:SF12">
    <property type="entry name" value="TYPE IV SECRETION SYSTEM PROTEIN CAGE"/>
    <property type="match status" value="1"/>
</dbReference>
<dbReference type="Proteomes" id="UP000183529">
    <property type="component" value="Unassembled WGS sequence"/>
</dbReference>
<dbReference type="RefSeq" id="WP_074987057.1">
    <property type="nucleotide sequence ID" value="NZ_CADFGN010000015.1"/>
</dbReference>
<reference evidence="5 6" key="1">
    <citation type="submission" date="2016-10" db="EMBL/GenBank/DDBJ databases">
        <authorList>
            <person name="Varghese N."/>
            <person name="Submissions S."/>
        </authorList>
    </citation>
    <scope>NUCLEOTIDE SEQUENCE [LARGE SCALE GENOMIC DNA]</scope>
    <source>
        <strain evidence="5 6">LMG 22274</strain>
    </source>
</reference>
<comment type="similarity">
    <text evidence="1">Belongs to the TrbE/VirB4 family.</text>
</comment>
<evidence type="ECO:0000256" key="1">
    <source>
        <dbReference type="ARBA" id="ARBA00006512"/>
    </source>
</evidence>
<dbReference type="InterPro" id="IPR027417">
    <property type="entry name" value="P-loop_NTPase"/>
</dbReference>
<dbReference type="Gene3D" id="3.40.50.300">
    <property type="entry name" value="P-loop containing nucleotide triphosphate hydrolases"/>
    <property type="match status" value="1"/>
</dbReference>
<evidence type="ECO:0000256" key="2">
    <source>
        <dbReference type="ARBA" id="ARBA00022741"/>
    </source>
</evidence>
<keyword evidence="3" id="KW-0067">ATP-binding</keyword>
<dbReference type="InterPro" id="IPR018145">
    <property type="entry name" value="CagE_TrbE_VirB_cntrl_dom"/>
</dbReference>
<gene>
    <name evidence="5" type="ORF">SAMN05216550_12392</name>
</gene>
<protein>
    <submittedName>
        <fullName evidence="5">Type IV secretion system protein VirB4</fullName>
    </submittedName>
</protein>
<dbReference type="EMBL" id="FNZM01000023">
    <property type="protein sequence ID" value="SEK13113.1"/>
    <property type="molecule type" value="Genomic_DNA"/>
</dbReference>
<dbReference type="GO" id="GO:0005524">
    <property type="term" value="F:ATP binding"/>
    <property type="evidence" value="ECO:0007669"/>
    <property type="project" value="UniProtKB-KW"/>
</dbReference>
<keyword evidence="2" id="KW-0547">Nucleotide-binding</keyword>
<evidence type="ECO:0000313" key="5">
    <source>
        <dbReference type="EMBL" id="SEK13113.1"/>
    </source>
</evidence>
<accession>A0AAQ1GMJ9</accession>
<organism evidence="5 6">
    <name type="scientific">Paraburkholderia tropica</name>
    <dbReference type="NCBI Taxonomy" id="92647"/>
    <lineage>
        <taxon>Bacteria</taxon>
        <taxon>Pseudomonadati</taxon>
        <taxon>Pseudomonadota</taxon>
        <taxon>Betaproteobacteria</taxon>
        <taxon>Burkholderiales</taxon>
        <taxon>Burkholderiaceae</taxon>
        <taxon>Paraburkholderia</taxon>
    </lineage>
</organism>
<dbReference type="PANTHER" id="PTHR30121">
    <property type="entry name" value="UNCHARACTERIZED PROTEIN YJGR-RELATED"/>
    <property type="match status" value="1"/>
</dbReference>
<sequence length="826" mass="93836">MLKAAKRGSLKRSPVHEIAPWATMVTPQLVLDKDGSLLTSFTFEGIDADTPNVGDIAAARNNLDHACKNFDHRVTAWWRRSKRRVRSTIEGGFASPMDARIDEINQKAATSGQYFLNTHSVSLAFTPESGINKFFEKVGYHLKVGGKSLPLAIFESIRDQLLTRNAFAFDIDQLTADIKRFEGVLDAWRGGVGRLKMKRLELQNALAYLHQTANPSVPPRRVRYPVTMLDTHLTESHVTYGAEHLLFESAHGKRFAKIIAVKEWLGFQEAALDVLGDVDAELDICVMFRFLNTSRAEAFIKAMRKFYKVAAINPWAMIKQYITKEQEKNDKGRETLATEAEDALSRLTADGQQFGFANISIIVYGETVDECDQATADVVGRISNAGFGVVLEERNLGAAWASTLPGRWDQQKRLQFVETAAVSDVAPLRGVHEGPEVNEWLTQQFGRKTGPVTLLPTRHRTLQRVVLHHPSGRAHLLVVGPNGAGKTIILNYLLSQMARHDARRIRFDKERSTRIPTVLSGGHFIDVTGRYQAATSVNPLSLLFDRRHYEYVSTWVQMAIEDEDFRCTPQQEREIFEKVMMLGEGYEPEFWTLSYLTATLSAELRDRLRIWTAGEKNGQYFDHRDDAFSLSENLSIECGDLFQNNPEAAILFMDYAFYRISQWLDGKRFTVIEVEECGFFFMYPRFYARLELWAVTIRRLNAMLALATQSLKQLERVPNFEILKEQLQNIVYLANPDARSNRSLYSDIFGLSDGQIDQIADAVPNRDYLWVTPTTSRMLQTSFDKETLAAMRADGRAQNILDKHFTSGAEHWRETICRKCSLSNDR</sequence>
<evidence type="ECO:0000256" key="3">
    <source>
        <dbReference type="ARBA" id="ARBA00022840"/>
    </source>
</evidence>
<dbReference type="InterPro" id="IPR051162">
    <property type="entry name" value="T4SS_component"/>
</dbReference>
<dbReference type="AlphaFoldDB" id="A0AAQ1GMJ9"/>
<feature type="domain" description="CagE TrbE VirB component of type IV transporter system central" evidence="4">
    <location>
        <begin position="199"/>
        <end position="411"/>
    </location>
</feature>
<comment type="caution">
    <text evidence="5">The sequence shown here is derived from an EMBL/GenBank/DDBJ whole genome shotgun (WGS) entry which is preliminary data.</text>
</comment>
<evidence type="ECO:0000259" key="4">
    <source>
        <dbReference type="Pfam" id="PF03135"/>
    </source>
</evidence>
<dbReference type="CDD" id="cd00267">
    <property type="entry name" value="ABC_ATPase"/>
    <property type="match status" value="1"/>
</dbReference>
<proteinExistence type="inferred from homology"/>